<name>A0A395VET6_PHOVU</name>
<dbReference type="EMBL" id="WCXA01000076">
    <property type="protein sequence ID" value="KAB3853245.1"/>
    <property type="molecule type" value="Genomic_DNA"/>
</dbReference>
<dbReference type="Proteomes" id="UP000470332">
    <property type="component" value="Unassembled WGS sequence"/>
</dbReference>
<evidence type="ECO:0000313" key="9">
    <source>
        <dbReference type="Proteomes" id="UP000469427"/>
    </source>
</evidence>
<evidence type="ECO:0000313" key="2">
    <source>
        <dbReference type="EMBL" id="KAB3853245.1"/>
    </source>
</evidence>
<evidence type="ECO:0000313" key="4">
    <source>
        <dbReference type="EMBL" id="KAB6469404.1"/>
    </source>
</evidence>
<dbReference type="EMBL" id="QROB01000049">
    <property type="protein sequence ID" value="RHK82563.1"/>
    <property type="molecule type" value="Genomic_DNA"/>
</dbReference>
<dbReference type="Proteomes" id="UP000483142">
    <property type="component" value="Unassembled WGS sequence"/>
</dbReference>
<dbReference type="AlphaFoldDB" id="A0A395VET6"/>
<reference evidence="6 7" key="1">
    <citation type="submission" date="2018-08" db="EMBL/GenBank/DDBJ databases">
        <title>A genome reference for cultivated species of the human gut microbiota.</title>
        <authorList>
            <person name="Zou Y."/>
            <person name="Xue W."/>
            <person name="Luo G."/>
        </authorList>
    </citation>
    <scope>NUCLEOTIDE SEQUENCE [LARGE SCALE GENOMIC DNA]</scope>
    <source>
        <strain evidence="6 7">AF39-8AT</strain>
    </source>
</reference>
<feature type="transmembrane region" description="Helical" evidence="1">
    <location>
        <begin position="7"/>
        <end position="26"/>
    </location>
</feature>
<dbReference type="Proteomes" id="UP000286392">
    <property type="component" value="Unassembled WGS sequence"/>
</dbReference>
<protein>
    <submittedName>
        <fullName evidence="5">Uncharacterized protein</fullName>
    </submittedName>
</protein>
<evidence type="ECO:0000256" key="1">
    <source>
        <dbReference type="SAM" id="Phobius"/>
    </source>
</evidence>
<reference evidence="8 9" key="2">
    <citation type="journal article" date="2019" name="Nat. Med.">
        <title>A library of human gut bacterial isolates paired with longitudinal multiomics data enables mechanistic microbiome research.</title>
        <authorList>
            <person name="Poyet M."/>
            <person name="Groussin M."/>
            <person name="Gibbons S.M."/>
            <person name="Avila-Pacheco J."/>
            <person name="Jiang X."/>
            <person name="Kearney S.M."/>
            <person name="Perrotta A.R."/>
            <person name="Berdy B."/>
            <person name="Zhao S."/>
            <person name="Lieberman T.D."/>
            <person name="Swanson P.K."/>
            <person name="Smith M."/>
            <person name="Roesemann S."/>
            <person name="Alexander J.E."/>
            <person name="Rich S.A."/>
            <person name="Livny J."/>
            <person name="Vlamakis H."/>
            <person name="Clish C."/>
            <person name="Bullock K."/>
            <person name="Deik A."/>
            <person name="Scott J."/>
            <person name="Pierce K.A."/>
            <person name="Xavier R.J."/>
            <person name="Alm E.J."/>
        </authorList>
    </citation>
    <scope>NUCLEOTIDE SEQUENCE [LARGE SCALE GENOMIC DNA]</scope>
    <source>
        <strain evidence="5 9">BIOML-A122</strain>
        <strain evidence="4 8">BIOML-A140</strain>
        <strain evidence="3 11">BIOML-A141</strain>
        <strain evidence="2 10">BIOML-A9</strain>
    </source>
</reference>
<evidence type="ECO:0000313" key="8">
    <source>
        <dbReference type="Proteomes" id="UP000468344"/>
    </source>
</evidence>
<evidence type="ECO:0000313" key="7">
    <source>
        <dbReference type="Proteomes" id="UP000286392"/>
    </source>
</evidence>
<dbReference type="EMBL" id="WDBZ01000107">
    <property type="protein sequence ID" value="KAB6443449.1"/>
    <property type="molecule type" value="Genomic_DNA"/>
</dbReference>
<keyword evidence="1" id="KW-0812">Transmembrane</keyword>
<evidence type="ECO:0000313" key="6">
    <source>
        <dbReference type="EMBL" id="RHK82563.1"/>
    </source>
</evidence>
<comment type="caution">
    <text evidence="5">The sequence shown here is derived from an EMBL/GenBank/DDBJ whole genome shotgun (WGS) entry which is preliminary data.</text>
</comment>
<keyword evidence="1" id="KW-1133">Transmembrane helix</keyword>
<proteinExistence type="predicted"/>
<organism evidence="5 9">
    <name type="scientific">Phocaeicola vulgatus</name>
    <name type="common">Bacteroides vulgatus</name>
    <dbReference type="NCBI Taxonomy" id="821"/>
    <lineage>
        <taxon>Bacteria</taxon>
        <taxon>Pseudomonadati</taxon>
        <taxon>Bacteroidota</taxon>
        <taxon>Bacteroidia</taxon>
        <taxon>Bacteroidales</taxon>
        <taxon>Bacteroidaceae</taxon>
        <taxon>Phocaeicola</taxon>
    </lineage>
</organism>
<evidence type="ECO:0000313" key="11">
    <source>
        <dbReference type="Proteomes" id="UP000483142"/>
    </source>
</evidence>
<dbReference type="Proteomes" id="UP000469427">
    <property type="component" value="Unassembled WGS sequence"/>
</dbReference>
<sequence length="59" mass="6933">MMVKRPLYYFLNVSNFFNYLTAIFLLSPRTDIGCENYNKTPLKTVQTSTDWRGGMKEFA</sequence>
<dbReference type="EMBL" id="WDBY01000102">
    <property type="protein sequence ID" value="KAB6469404.1"/>
    <property type="molecule type" value="Genomic_DNA"/>
</dbReference>
<dbReference type="EMBL" id="WDBI01000059">
    <property type="protein sequence ID" value="KAB6522172.1"/>
    <property type="molecule type" value="Genomic_DNA"/>
</dbReference>
<accession>A0A395VET6</accession>
<dbReference type="Proteomes" id="UP000468344">
    <property type="component" value="Unassembled WGS sequence"/>
</dbReference>
<gene>
    <name evidence="6" type="ORF">DW043_20655</name>
    <name evidence="2" type="ORF">GAS37_22090</name>
    <name evidence="5" type="ORF">GAY98_22330</name>
    <name evidence="4" type="ORF">GAZ06_24045</name>
    <name evidence="3" type="ORF">GAZ09_24115</name>
</gene>
<evidence type="ECO:0000313" key="5">
    <source>
        <dbReference type="EMBL" id="KAB6522172.1"/>
    </source>
</evidence>
<keyword evidence="1" id="KW-0472">Membrane</keyword>
<evidence type="ECO:0000313" key="3">
    <source>
        <dbReference type="EMBL" id="KAB6443449.1"/>
    </source>
</evidence>
<evidence type="ECO:0000313" key="10">
    <source>
        <dbReference type="Proteomes" id="UP000470332"/>
    </source>
</evidence>